<dbReference type="RefSeq" id="XP_010468805.1">
    <property type="nucleotide sequence ID" value="XM_010470503.1"/>
</dbReference>
<evidence type="ECO:0000259" key="2">
    <source>
        <dbReference type="Pfam" id="PF13966"/>
    </source>
</evidence>
<evidence type="ECO:0000259" key="1">
    <source>
        <dbReference type="Pfam" id="PF13456"/>
    </source>
</evidence>
<keyword evidence="3" id="KW-1185">Reference proteome</keyword>
<dbReference type="Pfam" id="PF13966">
    <property type="entry name" value="zf-RVT"/>
    <property type="match status" value="1"/>
</dbReference>
<name>A0ABM0WBT4_CAMSA</name>
<dbReference type="GeneID" id="104748926"/>
<dbReference type="InterPro" id="IPR026960">
    <property type="entry name" value="RVT-Znf"/>
</dbReference>
<dbReference type="Pfam" id="PF13456">
    <property type="entry name" value="RVT_3"/>
    <property type="match status" value="1"/>
</dbReference>
<organism evidence="3 4">
    <name type="scientific">Camelina sativa</name>
    <name type="common">False flax</name>
    <name type="synonym">Myagrum sativum</name>
    <dbReference type="NCBI Taxonomy" id="90675"/>
    <lineage>
        <taxon>Eukaryota</taxon>
        <taxon>Viridiplantae</taxon>
        <taxon>Streptophyta</taxon>
        <taxon>Embryophyta</taxon>
        <taxon>Tracheophyta</taxon>
        <taxon>Spermatophyta</taxon>
        <taxon>Magnoliopsida</taxon>
        <taxon>eudicotyledons</taxon>
        <taxon>Gunneridae</taxon>
        <taxon>Pentapetalae</taxon>
        <taxon>rosids</taxon>
        <taxon>malvids</taxon>
        <taxon>Brassicales</taxon>
        <taxon>Brassicaceae</taxon>
        <taxon>Camelineae</taxon>
        <taxon>Camelina</taxon>
    </lineage>
</organism>
<dbReference type="PANTHER" id="PTHR34146:SF3">
    <property type="entry name" value="POLYNUCLEOTIDYL TRANSFERASE, RIBONUCLEASE H-LIKE SUPERFAMILY PROTEIN"/>
    <property type="match status" value="1"/>
</dbReference>
<feature type="domain" description="Reverse transcriptase zinc-binding" evidence="2">
    <location>
        <begin position="40"/>
        <end position="135"/>
    </location>
</feature>
<dbReference type="Proteomes" id="UP000694864">
    <property type="component" value="Chromosome 15"/>
</dbReference>
<dbReference type="PANTHER" id="PTHR34146">
    <property type="entry name" value="POLYNUCLEOTIDYL TRANSFERASE, RIBONUCLEASE H-LIKE SUPERFAMILY PROTEIN-RELATED"/>
    <property type="match status" value="1"/>
</dbReference>
<protein>
    <submittedName>
        <fullName evidence="4">Uncharacterized protein LOC104748926</fullName>
    </submittedName>
</protein>
<dbReference type="InterPro" id="IPR002156">
    <property type="entry name" value="RNaseH_domain"/>
</dbReference>
<proteinExistence type="predicted"/>
<sequence>MDILKEHFAPEDVDLIGAIPLGNTRLPDSMGWHFTKSGKYTVKSGYDTERSASSQATTVPRVGPEITPLLAGVWGVFCPPKIRHFMWQVLTGCIAVSSNLRRRGIACDSRCVRCGAEEETINHALFRCPPARQVWALAHVPVGSVSFPTESVYANMDHFLGHANLGSQTVAFPWIMWYIWKARNACVFENVMDNPLEVVRLTEGEASVWMQAQVEVEDGDQSHTSPVPNSRQRGPIRSLRLSFTGYRCFVDGSWKESDTYAGAGWVCSTPHSGSDMGATNFRRSLSPLHAEVEAFIWAMRCMIGHDYRDVAFYTDCSDLVKMVSSPLDWPAFTTYLEDIKIDQAEFSSFSLSFVPRSSNVKADSMARQARLSPQHILFVNSFPPNWLI</sequence>
<dbReference type="CDD" id="cd06222">
    <property type="entry name" value="RNase_H_like"/>
    <property type="match status" value="1"/>
</dbReference>
<reference evidence="4" key="2">
    <citation type="submission" date="2025-08" db="UniProtKB">
        <authorList>
            <consortium name="RefSeq"/>
        </authorList>
    </citation>
    <scope>IDENTIFICATION</scope>
    <source>
        <tissue evidence="4">Leaf</tissue>
    </source>
</reference>
<dbReference type="InterPro" id="IPR036397">
    <property type="entry name" value="RNaseH_sf"/>
</dbReference>
<evidence type="ECO:0000313" key="3">
    <source>
        <dbReference type="Proteomes" id="UP000694864"/>
    </source>
</evidence>
<gene>
    <name evidence="4" type="primary">LOC104748926</name>
</gene>
<feature type="domain" description="RNase H type-1" evidence="1">
    <location>
        <begin position="250"/>
        <end position="369"/>
    </location>
</feature>
<dbReference type="InterPro" id="IPR012337">
    <property type="entry name" value="RNaseH-like_sf"/>
</dbReference>
<evidence type="ECO:0000313" key="4">
    <source>
        <dbReference type="RefSeq" id="XP_010468805.1"/>
    </source>
</evidence>
<reference evidence="3" key="1">
    <citation type="journal article" date="2014" name="Nat. Commun.">
        <title>The emerging biofuel crop Camelina sativa retains a highly undifferentiated hexaploid genome structure.</title>
        <authorList>
            <person name="Kagale S."/>
            <person name="Koh C."/>
            <person name="Nixon J."/>
            <person name="Bollina V."/>
            <person name="Clarke W.E."/>
            <person name="Tuteja R."/>
            <person name="Spillane C."/>
            <person name="Robinson S.J."/>
            <person name="Links M.G."/>
            <person name="Clarke C."/>
            <person name="Higgins E.E."/>
            <person name="Huebert T."/>
            <person name="Sharpe A.G."/>
            <person name="Parkin I.A."/>
        </authorList>
    </citation>
    <scope>NUCLEOTIDE SEQUENCE [LARGE SCALE GENOMIC DNA]</scope>
    <source>
        <strain evidence="3">cv. DH55</strain>
    </source>
</reference>
<dbReference type="InterPro" id="IPR044730">
    <property type="entry name" value="RNase_H-like_dom_plant"/>
</dbReference>
<accession>A0ABM0WBT4</accession>
<dbReference type="Gene3D" id="3.30.420.10">
    <property type="entry name" value="Ribonuclease H-like superfamily/Ribonuclease H"/>
    <property type="match status" value="1"/>
</dbReference>
<dbReference type="SUPFAM" id="SSF53098">
    <property type="entry name" value="Ribonuclease H-like"/>
    <property type="match status" value="1"/>
</dbReference>